<proteinExistence type="predicted"/>
<protein>
    <submittedName>
        <fullName evidence="1">Uncharacterized protein</fullName>
    </submittedName>
</protein>
<comment type="caution">
    <text evidence="1">The sequence shown here is derived from an EMBL/GenBank/DDBJ whole genome shotgun (WGS) entry which is preliminary data.</text>
</comment>
<evidence type="ECO:0000313" key="1">
    <source>
        <dbReference type="EMBL" id="GFP33938.1"/>
    </source>
</evidence>
<feature type="non-terminal residue" evidence="1">
    <location>
        <position position="1"/>
    </location>
</feature>
<dbReference type="EMBL" id="BLSA01000824">
    <property type="protein sequence ID" value="GFP33938.1"/>
    <property type="molecule type" value="Genomic_DNA"/>
</dbReference>
<sequence length="47" mass="5554">KMAYCEIEEKIRLAKTAGDLRLLSSLLAEKQKITRRKDERTAYRSRN</sequence>
<gene>
    <name evidence="1" type="ORF">HKBW3S42_02277</name>
</gene>
<dbReference type="Proteomes" id="UP000568877">
    <property type="component" value="Unassembled WGS sequence"/>
</dbReference>
<reference evidence="1 2" key="1">
    <citation type="journal article" date="2020" name="Front. Microbiol.">
        <title>Single-cell genomics of novel Actinobacteria with the Wood-Ljungdahl pathway discovered in a serpentinizing system.</title>
        <authorList>
            <person name="Merino N."/>
            <person name="Kawai M."/>
            <person name="Boyd E.S."/>
            <person name="Colman D.R."/>
            <person name="McGlynn S.E."/>
            <person name="Nealson K.H."/>
            <person name="Kurokawa K."/>
            <person name="Hongoh Y."/>
        </authorList>
    </citation>
    <scope>NUCLEOTIDE SEQUENCE [LARGE SCALE GENOMIC DNA]</scope>
    <source>
        <strain evidence="1 2">S42</strain>
    </source>
</reference>
<accession>A0A6V8PNX6</accession>
<organism evidence="1 2">
    <name type="scientific">Candidatus Hakubella thermalkaliphila</name>
    <dbReference type="NCBI Taxonomy" id="2754717"/>
    <lineage>
        <taxon>Bacteria</taxon>
        <taxon>Bacillati</taxon>
        <taxon>Actinomycetota</taxon>
        <taxon>Actinomycetota incertae sedis</taxon>
        <taxon>Candidatus Hakubellales</taxon>
        <taxon>Candidatus Hakubellaceae</taxon>
        <taxon>Candidatus Hakubella</taxon>
    </lineage>
</organism>
<name>A0A6V8PNX6_9ACTN</name>
<dbReference type="AlphaFoldDB" id="A0A6V8PNX6"/>
<evidence type="ECO:0000313" key="2">
    <source>
        <dbReference type="Proteomes" id="UP000568877"/>
    </source>
</evidence>